<name>A0A1M2USK5_MARNT</name>
<organism evidence="1 2">
    <name type="scientific">Marinobacter nauticus</name>
    <name type="common">Marinobacter hydrocarbonoclasticus</name>
    <name type="synonym">Marinobacter aquaeolei</name>
    <dbReference type="NCBI Taxonomy" id="2743"/>
    <lineage>
        <taxon>Bacteria</taxon>
        <taxon>Pseudomonadati</taxon>
        <taxon>Pseudomonadota</taxon>
        <taxon>Gammaproteobacteria</taxon>
        <taxon>Pseudomonadales</taxon>
        <taxon>Marinobacteraceae</taxon>
        <taxon>Marinobacter</taxon>
    </lineage>
</organism>
<accession>A0A1M2USK5</accession>
<gene>
    <name evidence="1" type="ORF">BEE62_18680</name>
</gene>
<sequence>MDLDDGSILEQFTLDGEAPRLYRSPNARYGVVIQRGDDLVSFVDSGLYTEDHGDHMHGVAKMVGDRLFVTRRDSSITDTTLPAEVERYQLDSGSFTHEHLYAEQCPRLHGAAANHHALAFGCSDGVMVIDLEDDTFRAEKLDNPPTLTDGSRIGTLVAHHDVDALVGVAQGFDGHGETFYVFGSDGKLRLFDPADSWALVATLDVMEPLAEGQQVAFTESANEDRLFALTPDGQSIIEIDTHEREVLRTIALDFQVWLGLMGHSLGLLMSAWQDLPTGPTVVIATMATCAGVVVLARKPINRDAW</sequence>
<evidence type="ECO:0000313" key="2">
    <source>
        <dbReference type="Proteomes" id="UP000183986"/>
    </source>
</evidence>
<evidence type="ECO:0000313" key="1">
    <source>
        <dbReference type="EMBL" id="OJS98287.1"/>
    </source>
</evidence>
<dbReference type="RefSeq" id="WP_072678724.1">
    <property type="nucleotide sequence ID" value="NZ_MPKY01000004.1"/>
</dbReference>
<dbReference type="SUPFAM" id="SSF50998">
    <property type="entry name" value="Quinoprotein alcohol dehydrogenase-like"/>
    <property type="match status" value="1"/>
</dbReference>
<dbReference type="AlphaFoldDB" id="A0A1M2USK5"/>
<comment type="caution">
    <text evidence="1">The sequence shown here is derived from an EMBL/GenBank/DDBJ whole genome shotgun (WGS) entry which is preliminary data.</text>
</comment>
<protein>
    <submittedName>
        <fullName evidence="1">Uncharacterized protein</fullName>
    </submittedName>
</protein>
<proteinExistence type="predicted"/>
<dbReference type="OrthoDB" id="60524at2"/>
<dbReference type="InterPro" id="IPR011047">
    <property type="entry name" value="Quinoprotein_ADH-like_sf"/>
</dbReference>
<keyword evidence="2" id="KW-1185">Reference proteome</keyword>
<dbReference type="Proteomes" id="UP000183986">
    <property type="component" value="Unassembled WGS sequence"/>
</dbReference>
<dbReference type="EMBL" id="MPKY01000004">
    <property type="protein sequence ID" value="OJS98287.1"/>
    <property type="molecule type" value="Genomic_DNA"/>
</dbReference>
<reference evidence="1" key="1">
    <citation type="submission" date="2016-11" db="EMBL/GenBank/DDBJ databases">
        <title>Draft Genome Sequence of Marinobacter hydrocarbonoclasticus strain STW2, a polyaromatic aromatic hydrocarbon degrading and denitrifying bacterium from rhizosphere of Seagrass Enhalus acodoides.</title>
        <authorList>
            <person name="Ling J."/>
            <person name="Dong J."/>
        </authorList>
    </citation>
    <scope>NUCLEOTIDE SEQUENCE [LARGE SCALE GENOMIC DNA]</scope>
    <source>
        <strain evidence="1">STW2</strain>
    </source>
</reference>